<dbReference type="AlphaFoldDB" id="A0A485M9Y0"/>
<dbReference type="EMBL" id="CAADRM010000128">
    <property type="protein sequence ID" value="VFU17143.1"/>
    <property type="molecule type" value="Genomic_DNA"/>
</dbReference>
<evidence type="ECO:0008006" key="2">
    <source>
        <dbReference type="Google" id="ProtNLM"/>
    </source>
</evidence>
<dbReference type="PROSITE" id="PS51257">
    <property type="entry name" value="PROKAR_LIPOPROTEIN"/>
    <property type="match status" value="1"/>
</dbReference>
<protein>
    <recommendedName>
        <fullName evidence="2">Lipoprotein</fullName>
    </recommendedName>
</protein>
<gene>
    <name evidence="1" type="ORF">SCFA_620003</name>
</gene>
<name>A0A485M9Y0_9ZZZZ</name>
<sequence>MSERALIPLLLLCFLALCSCSTISFERKVEGNTFFSMADPRVQVHINPSFRYIGEFTMARRHQNVQGARNLLVNNNSYLFAEIGKDNSLTKGVVIRVDKVNRSSWQPDLFSDIKNKLVADYEQIGSERYEHFIAVRSDIFTPDEMDFVIAEGMKNAGPVMIGERLSYSGYRIPKCFMVEAFGIRTGAGNDTKFCIYYFEDLARLDEQFSCREWIRGDLPPADREAVVKRFVESRKRDLSFAKNVK</sequence>
<evidence type="ECO:0000313" key="1">
    <source>
        <dbReference type="EMBL" id="VFU17143.1"/>
    </source>
</evidence>
<organism evidence="1">
    <name type="scientific">anaerobic digester metagenome</name>
    <dbReference type="NCBI Taxonomy" id="1263854"/>
    <lineage>
        <taxon>unclassified sequences</taxon>
        <taxon>metagenomes</taxon>
        <taxon>ecological metagenomes</taxon>
    </lineage>
</organism>
<proteinExistence type="predicted"/>
<accession>A0A485M9Y0</accession>
<reference evidence="1" key="1">
    <citation type="submission" date="2019-03" db="EMBL/GenBank/DDBJ databases">
        <authorList>
            <person name="Hao L."/>
        </authorList>
    </citation>
    <scope>NUCLEOTIDE SEQUENCE</scope>
</reference>